<keyword evidence="4" id="KW-1185">Reference proteome</keyword>
<sequence length="400" mass="43321">MERPVLDPAEQRVLGALLEKERTVPASYPLSLNALRTACNQTTSREPVSDYSDAELEEIARRLKQRELLRVVWAGKGSRTLKYHQRLTDALALDDAERALLTVLLLRGPQAAGELKSRTERLHTFTDRSEVENCLTRLAGRTPPLAAQLERRAGQQDPRWSHLLGPVPDATAAAPASGSIDREVVLAAGPAARDAAVRDAYDAAADAYADATADDLNDKPFDRWLLERIPDEAPAGPLVDVGCGPGHVAAFLADAGAEVTGVDLSPAMIESAQADYGDLTFQVGDFAQLLRPPRNPGWAALVAWNAFAHLAASELPGVFTTLARTLIPGGWFVANVEIGHEVRHVTQAWGRSVDLTFVRHDAGAVRDALAAAGLRVDEWYIRGPQADEEGERLLVLARRP</sequence>
<dbReference type="Gene3D" id="1.10.10.10">
    <property type="entry name" value="Winged helix-like DNA-binding domain superfamily/Winged helix DNA-binding domain"/>
    <property type="match status" value="2"/>
</dbReference>
<dbReference type="PANTHER" id="PTHR38768">
    <property type="entry name" value="UPF0502 PROTEIN YCEH"/>
    <property type="match status" value="1"/>
</dbReference>
<evidence type="ECO:0000313" key="4">
    <source>
        <dbReference type="Proteomes" id="UP001434337"/>
    </source>
</evidence>
<dbReference type="InterPro" id="IPR041698">
    <property type="entry name" value="Methyltransf_25"/>
</dbReference>
<gene>
    <name evidence="3" type="ORF">PCC79_15225</name>
</gene>
<feature type="domain" description="Methyltransferase" evidence="2">
    <location>
        <begin position="239"/>
        <end position="330"/>
    </location>
</feature>
<dbReference type="EMBL" id="CP115965">
    <property type="protein sequence ID" value="WZW98221.1"/>
    <property type="molecule type" value="Genomic_DNA"/>
</dbReference>
<dbReference type="CDD" id="cd02440">
    <property type="entry name" value="AdoMet_MTases"/>
    <property type="match status" value="1"/>
</dbReference>
<reference evidence="3 4" key="1">
    <citation type="journal article" date="2023" name="Environ Microbiome">
        <title>A coral-associated actinobacterium mitigates coral bleaching under heat stress.</title>
        <authorList>
            <person name="Li J."/>
            <person name="Zou Y."/>
            <person name="Li Q."/>
            <person name="Zhang J."/>
            <person name="Bourne D.G."/>
            <person name="Lyu Y."/>
            <person name="Liu C."/>
            <person name="Zhang S."/>
        </authorList>
    </citation>
    <scope>NUCLEOTIDE SEQUENCE [LARGE SCALE GENOMIC DNA]</scope>
    <source>
        <strain evidence="3 4">SCSIO 13291</strain>
    </source>
</reference>
<dbReference type="InterPro" id="IPR029063">
    <property type="entry name" value="SAM-dependent_MTases_sf"/>
</dbReference>
<dbReference type="InterPro" id="IPR036388">
    <property type="entry name" value="WH-like_DNA-bd_sf"/>
</dbReference>
<dbReference type="InterPro" id="IPR007432">
    <property type="entry name" value="DUF480"/>
</dbReference>
<proteinExistence type="inferred from homology"/>
<dbReference type="RefSeq" id="WP_342372327.1">
    <property type="nucleotide sequence ID" value="NZ_CP115965.1"/>
</dbReference>
<evidence type="ECO:0000313" key="3">
    <source>
        <dbReference type="EMBL" id="WZW98221.1"/>
    </source>
</evidence>
<dbReference type="SUPFAM" id="SSF53335">
    <property type="entry name" value="S-adenosyl-L-methionine-dependent methyltransferases"/>
    <property type="match status" value="1"/>
</dbReference>
<dbReference type="HAMAP" id="MF_01584">
    <property type="entry name" value="UPF0502"/>
    <property type="match status" value="1"/>
</dbReference>
<accession>A0ABZ3C6P6</accession>
<protein>
    <submittedName>
        <fullName evidence="3">DUF480 domain-containing protein</fullName>
    </submittedName>
</protein>
<dbReference type="Pfam" id="PF13649">
    <property type="entry name" value="Methyltransf_25"/>
    <property type="match status" value="1"/>
</dbReference>
<dbReference type="Pfam" id="PF04337">
    <property type="entry name" value="DUF480"/>
    <property type="match status" value="1"/>
</dbReference>
<organism evidence="3 4">
    <name type="scientific">Propioniciclava soli</name>
    <dbReference type="NCBI Taxonomy" id="2775081"/>
    <lineage>
        <taxon>Bacteria</taxon>
        <taxon>Bacillati</taxon>
        <taxon>Actinomycetota</taxon>
        <taxon>Actinomycetes</taxon>
        <taxon>Propionibacteriales</taxon>
        <taxon>Propionibacteriaceae</taxon>
        <taxon>Propioniciclava</taxon>
    </lineage>
</organism>
<evidence type="ECO:0000259" key="2">
    <source>
        <dbReference type="Pfam" id="PF13649"/>
    </source>
</evidence>
<name>A0ABZ3C6P6_9ACTN</name>
<dbReference type="Gene3D" id="3.40.50.150">
    <property type="entry name" value="Vaccinia Virus protein VP39"/>
    <property type="match status" value="1"/>
</dbReference>
<dbReference type="InterPro" id="IPR036390">
    <property type="entry name" value="WH_DNA-bd_sf"/>
</dbReference>
<dbReference type="PANTHER" id="PTHR38768:SF1">
    <property type="entry name" value="UPF0502 PROTEIN YCEH"/>
    <property type="match status" value="1"/>
</dbReference>
<dbReference type="SUPFAM" id="SSF46785">
    <property type="entry name" value="Winged helix' DNA-binding domain"/>
    <property type="match status" value="2"/>
</dbReference>
<evidence type="ECO:0000256" key="1">
    <source>
        <dbReference type="HAMAP-Rule" id="MF_01584"/>
    </source>
</evidence>
<dbReference type="Proteomes" id="UP001434337">
    <property type="component" value="Chromosome"/>
</dbReference>
<comment type="similarity">
    <text evidence="1">Belongs to the UPF0502 family.</text>
</comment>